<keyword evidence="2" id="KW-1185">Reference proteome</keyword>
<feature type="non-terminal residue" evidence="1">
    <location>
        <position position="43"/>
    </location>
</feature>
<protein>
    <submittedName>
        <fullName evidence="1">16085_t:CDS:1</fullName>
    </submittedName>
</protein>
<accession>A0A9N9KHH9</accession>
<dbReference type="Proteomes" id="UP000789405">
    <property type="component" value="Unassembled WGS sequence"/>
</dbReference>
<sequence>MSDIKHFDDESLRWNWKWSCFEESRNNYQVERKAKVDNEQTKA</sequence>
<proteinExistence type="predicted"/>
<reference evidence="1" key="1">
    <citation type="submission" date="2021-06" db="EMBL/GenBank/DDBJ databases">
        <authorList>
            <person name="Kallberg Y."/>
            <person name="Tangrot J."/>
            <person name="Rosling A."/>
        </authorList>
    </citation>
    <scope>NUCLEOTIDE SEQUENCE</scope>
    <source>
        <strain evidence="1">MA453B</strain>
    </source>
</reference>
<dbReference type="EMBL" id="CAJVPY010072507">
    <property type="protein sequence ID" value="CAG8829064.1"/>
    <property type="molecule type" value="Genomic_DNA"/>
</dbReference>
<organism evidence="1 2">
    <name type="scientific">Dentiscutata erythropus</name>
    <dbReference type="NCBI Taxonomy" id="1348616"/>
    <lineage>
        <taxon>Eukaryota</taxon>
        <taxon>Fungi</taxon>
        <taxon>Fungi incertae sedis</taxon>
        <taxon>Mucoromycota</taxon>
        <taxon>Glomeromycotina</taxon>
        <taxon>Glomeromycetes</taxon>
        <taxon>Diversisporales</taxon>
        <taxon>Gigasporaceae</taxon>
        <taxon>Dentiscutata</taxon>
    </lineage>
</organism>
<evidence type="ECO:0000313" key="2">
    <source>
        <dbReference type="Proteomes" id="UP000789405"/>
    </source>
</evidence>
<dbReference type="AlphaFoldDB" id="A0A9N9KHH9"/>
<comment type="caution">
    <text evidence="1">The sequence shown here is derived from an EMBL/GenBank/DDBJ whole genome shotgun (WGS) entry which is preliminary data.</text>
</comment>
<evidence type="ECO:0000313" key="1">
    <source>
        <dbReference type="EMBL" id="CAG8829064.1"/>
    </source>
</evidence>
<name>A0A9N9KHH9_9GLOM</name>
<gene>
    <name evidence="1" type="ORF">DERYTH_LOCUS28610</name>
</gene>